<dbReference type="RefSeq" id="WP_205374914.1">
    <property type="nucleotide sequence ID" value="NZ_JAFEJA010000001.1"/>
</dbReference>
<gene>
    <name evidence="1" type="ORF">JE024_20135</name>
</gene>
<organism evidence="1 2">
    <name type="scientific">Streptomyces zhihengii</name>
    <dbReference type="NCBI Taxonomy" id="1818004"/>
    <lineage>
        <taxon>Bacteria</taxon>
        <taxon>Bacillati</taxon>
        <taxon>Actinomycetota</taxon>
        <taxon>Actinomycetes</taxon>
        <taxon>Kitasatosporales</taxon>
        <taxon>Streptomycetaceae</taxon>
        <taxon>Streptomyces</taxon>
    </lineage>
</organism>
<name>A0ABS2UTV8_9ACTN</name>
<dbReference type="Proteomes" id="UP000664109">
    <property type="component" value="Unassembled WGS sequence"/>
</dbReference>
<comment type="caution">
    <text evidence="1">The sequence shown here is derived from an EMBL/GenBank/DDBJ whole genome shotgun (WGS) entry which is preliminary data.</text>
</comment>
<sequence length="105" mass="11337">MSRPPVYVRGLRLYMPHGAVLEGLVWPDGRCLLSEDPLYGLTVGAPTAEDLARGFAGARVEWATPAGPALQQLVEQWAAQPDRYAALQELMTALTDDMTPSGDPT</sequence>
<evidence type="ECO:0000313" key="1">
    <source>
        <dbReference type="EMBL" id="MBM9621006.1"/>
    </source>
</evidence>
<proteinExistence type="predicted"/>
<protein>
    <submittedName>
        <fullName evidence="1">Uncharacterized protein</fullName>
    </submittedName>
</protein>
<accession>A0ABS2UTV8</accession>
<evidence type="ECO:0000313" key="2">
    <source>
        <dbReference type="Proteomes" id="UP000664109"/>
    </source>
</evidence>
<reference evidence="1 2" key="1">
    <citation type="journal article" date="2016" name="Arch. Microbiol.">
        <title>Streptomyces zhihengii sp. nov., isolated from rhizospheric soil of Psammosilene tunicoides.</title>
        <authorList>
            <person name="Huang M.J."/>
            <person name="Fei J.J."/>
            <person name="Salam N."/>
            <person name="Kim C.J."/>
            <person name="Hozzein W.N."/>
            <person name="Xiao M."/>
            <person name="Huang H.Q."/>
            <person name="Li W.J."/>
        </authorList>
    </citation>
    <scope>NUCLEOTIDE SEQUENCE [LARGE SCALE GENOMIC DNA]</scope>
    <source>
        <strain evidence="1 2">YIM T102</strain>
    </source>
</reference>
<keyword evidence="2" id="KW-1185">Reference proteome</keyword>
<dbReference type="EMBL" id="JAFEJA010000001">
    <property type="protein sequence ID" value="MBM9621006.1"/>
    <property type="molecule type" value="Genomic_DNA"/>
</dbReference>